<name>A0AAD5W8C1_9POAL</name>
<evidence type="ECO:0000256" key="5">
    <source>
        <dbReference type="ARBA" id="ARBA00022989"/>
    </source>
</evidence>
<evidence type="ECO:0000256" key="7">
    <source>
        <dbReference type="ARBA" id="ARBA00046288"/>
    </source>
</evidence>
<evidence type="ECO:0000256" key="9">
    <source>
        <dbReference type="SAM" id="Phobius"/>
    </source>
</evidence>
<accession>A0AAD5W8C1</accession>
<comment type="caution">
    <text evidence="12">The sequence shown here is derived from an EMBL/GenBank/DDBJ whole genome shotgun (WGS) entry which is preliminary data.</text>
</comment>
<keyword evidence="6 9" id="KW-0472">Membrane</keyword>
<dbReference type="Pfam" id="PF13855">
    <property type="entry name" value="LRR_8"/>
    <property type="match status" value="1"/>
</dbReference>
<organism evidence="12 13">
    <name type="scientific">Rhynchospora tenuis</name>
    <dbReference type="NCBI Taxonomy" id="198213"/>
    <lineage>
        <taxon>Eukaryota</taxon>
        <taxon>Viridiplantae</taxon>
        <taxon>Streptophyta</taxon>
        <taxon>Embryophyta</taxon>
        <taxon>Tracheophyta</taxon>
        <taxon>Spermatophyta</taxon>
        <taxon>Magnoliopsida</taxon>
        <taxon>Liliopsida</taxon>
        <taxon>Poales</taxon>
        <taxon>Cyperaceae</taxon>
        <taxon>Cyperoideae</taxon>
        <taxon>Rhynchosporeae</taxon>
        <taxon>Rhynchospora</taxon>
    </lineage>
</organism>
<feature type="chain" id="PRO_5042296441" description="Protein kinase domain-containing protein" evidence="10">
    <location>
        <begin position="25"/>
        <end position="608"/>
    </location>
</feature>
<dbReference type="EMBL" id="JAMRDG010000002">
    <property type="protein sequence ID" value="KAJ3684071.1"/>
    <property type="molecule type" value="Genomic_DNA"/>
</dbReference>
<sequence length="608" mass="66926">MESLRVRLIGFLLWVSLIFESGAAFNSEGSVLLRFREKIEHDPYGALSNWGENEALHYCSWFGVVCSDDLKVVALNLPDLALRGMISPEIGKLNHLRILDLSNNSFYGIIPREIGELKQLVVLDLGNNSLNGILPPELDNMLSLKILLINGNMISGELSPKLHELTVISEVIEEDDFEMSEKRYLKNRMKLFEARVSRTLNIGTPGTPEALSNTAPSLSPSLVPSLSPSPPPDLPPPIAQPPAPSKKSGRPTKKTVIALGLALGGAFVIAALLALYMFFCKGKKVNIVPWATGLSGPISKALVTGVQLLPRAELETACEGFSNIIVDDSDCTIYKGTLSNGNEIAVVSTHTKSAVEWSEKSEEQFKLKISMLSKINHKNFMNLLGYCTVEDPFTRMLVVEYAPNGTLFEHLHIKEAEQLDWSARLRIAMGIIYCLENLANINPPARLKTLNSSTIYLSEDYAAKVSDLGFRVDTKKDPFISNDPHGLDEEEPIVYKFAILLLELISGKVPFSEDTGLLVLWASSYLSGQRPLMGMVDPTLNSSVPEECLVALCKVIKACINPDIEERPSVAEVAKRMKEISGMSPQVAIPRDSPLWWAEVEIESAEGR</sequence>
<keyword evidence="3 10" id="KW-0732">Signal</keyword>
<evidence type="ECO:0000256" key="4">
    <source>
        <dbReference type="ARBA" id="ARBA00022737"/>
    </source>
</evidence>
<evidence type="ECO:0000313" key="13">
    <source>
        <dbReference type="Proteomes" id="UP001210211"/>
    </source>
</evidence>
<dbReference type="Pfam" id="PF07714">
    <property type="entry name" value="PK_Tyr_Ser-Thr"/>
    <property type="match status" value="1"/>
</dbReference>
<dbReference type="GO" id="GO:0004672">
    <property type="term" value="F:protein kinase activity"/>
    <property type="evidence" value="ECO:0007669"/>
    <property type="project" value="InterPro"/>
</dbReference>
<evidence type="ECO:0000313" key="12">
    <source>
        <dbReference type="EMBL" id="KAJ3684071.1"/>
    </source>
</evidence>
<keyword evidence="1" id="KW-0433">Leucine-rich repeat</keyword>
<feature type="compositionally biased region" description="Polar residues" evidence="8">
    <location>
        <begin position="203"/>
        <end position="214"/>
    </location>
</feature>
<dbReference type="InterPro" id="IPR000719">
    <property type="entry name" value="Prot_kinase_dom"/>
</dbReference>
<dbReference type="SUPFAM" id="SSF56112">
    <property type="entry name" value="Protein kinase-like (PK-like)"/>
    <property type="match status" value="1"/>
</dbReference>
<proteinExistence type="predicted"/>
<feature type="domain" description="Protein kinase" evidence="11">
    <location>
        <begin position="311"/>
        <end position="580"/>
    </location>
</feature>
<evidence type="ECO:0000256" key="1">
    <source>
        <dbReference type="ARBA" id="ARBA00022614"/>
    </source>
</evidence>
<protein>
    <recommendedName>
        <fullName evidence="11">Protein kinase domain-containing protein</fullName>
    </recommendedName>
</protein>
<dbReference type="FunFam" id="3.80.10.10:FF:000400">
    <property type="entry name" value="Nuclear pore complex protein NUP107"/>
    <property type="match status" value="1"/>
</dbReference>
<dbReference type="PROSITE" id="PS50011">
    <property type="entry name" value="PROTEIN_KINASE_DOM"/>
    <property type="match status" value="1"/>
</dbReference>
<dbReference type="Gene3D" id="3.30.200.20">
    <property type="entry name" value="Phosphorylase Kinase, domain 1"/>
    <property type="match status" value="1"/>
</dbReference>
<keyword evidence="2 9" id="KW-0812">Transmembrane</keyword>
<reference evidence="12 13" key="1">
    <citation type="journal article" date="2022" name="Cell">
        <title>Repeat-based holocentromeres influence genome architecture and karyotype evolution.</title>
        <authorList>
            <person name="Hofstatter P.G."/>
            <person name="Thangavel G."/>
            <person name="Lux T."/>
            <person name="Neumann P."/>
            <person name="Vondrak T."/>
            <person name="Novak P."/>
            <person name="Zhang M."/>
            <person name="Costa L."/>
            <person name="Castellani M."/>
            <person name="Scott A."/>
            <person name="Toegelov H."/>
            <person name="Fuchs J."/>
            <person name="Mata-Sucre Y."/>
            <person name="Dias Y."/>
            <person name="Vanzela A.L.L."/>
            <person name="Huettel B."/>
            <person name="Almeida C.C.S."/>
            <person name="Simkova H."/>
            <person name="Souza G."/>
            <person name="Pedrosa-Harand A."/>
            <person name="Macas J."/>
            <person name="Mayer K.F.X."/>
            <person name="Houben A."/>
            <person name="Marques A."/>
        </authorList>
    </citation>
    <scope>NUCLEOTIDE SEQUENCE [LARGE SCALE GENOMIC DNA]</scope>
    <source>
        <strain evidence="12">RhyTen1mFocal</strain>
    </source>
</reference>
<dbReference type="PANTHER" id="PTHR46084:SF14">
    <property type="entry name" value="PROTEIN KINASE DOMAIN-CONTAINING PROTEIN"/>
    <property type="match status" value="1"/>
</dbReference>
<keyword evidence="4" id="KW-0677">Repeat</keyword>
<evidence type="ECO:0000256" key="6">
    <source>
        <dbReference type="ARBA" id="ARBA00023136"/>
    </source>
</evidence>
<feature type="compositionally biased region" description="Pro residues" evidence="8">
    <location>
        <begin position="227"/>
        <end position="244"/>
    </location>
</feature>
<dbReference type="InterPro" id="IPR032675">
    <property type="entry name" value="LRR_dom_sf"/>
</dbReference>
<dbReference type="PANTHER" id="PTHR46084">
    <property type="entry name" value="PROTEIN MALE DISCOVERER 2"/>
    <property type="match status" value="1"/>
</dbReference>
<feature type="transmembrane region" description="Helical" evidence="9">
    <location>
        <begin position="256"/>
        <end position="279"/>
    </location>
</feature>
<dbReference type="GO" id="GO:0005524">
    <property type="term" value="F:ATP binding"/>
    <property type="evidence" value="ECO:0007669"/>
    <property type="project" value="InterPro"/>
</dbReference>
<dbReference type="InterPro" id="IPR011009">
    <property type="entry name" value="Kinase-like_dom_sf"/>
</dbReference>
<evidence type="ECO:0000256" key="2">
    <source>
        <dbReference type="ARBA" id="ARBA00022692"/>
    </source>
</evidence>
<evidence type="ECO:0000256" key="10">
    <source>
        <dbReference type="SAM" id="SignalP"/>
    </source>
</evidence>
<evidence type="ECO:0000259" key="11">
    <source>
        <dbReference type="PROSITE" id="PS50011"/>
    </source>
</evidence>
<dbReference type="InterPro" id="IPR001245">
    <property type="entry name" value="Ser-Thr/Tyr_kinase_cat_dom"/>
</dbReference>
<keyword evidence="13" id="KW-1185">Reference proteome</keyword>
<dbReference type="Proteomes" id="UP001210211">
    <property type="component" value="Unassembled WGS sequence"/>
</dbReference>
<dbReference type="Pfam" id="PF08263">
    <property type="entry name" value="LRRNT_2"/>
    <property type="match status" value="1"/>
</dbReference>
<feature type="compositionally biased region" description="Low complexity" evidence="8">
    <location>
        <begin position="215"/>
        <end position="226"/>
    </location>
</feature>
<dbReference type="InterPro" id="IPR001611">
    <property type="entry name" value="Leu-rich_rpt"/>
</dbReference>
<dbReference type="AlphaFoldDB" id="A0AAD5W8C1"/>
<dbReference type="SUPFAM" id="SSF52058">
    <property type="entry name" value="L domain-like"/>
    <property type="match status" value="1"/>
</dbReference>
<keyword evidence="5 9" id="KW-1133">Transmembrane helix</keyword>
<evidence type="ECO:0000256" key="8">
    <source>
        <dbReference type="SAM" id="MobiDB-lite"/>
    </source>
</evidence>
<dbReference type="GO" id="GO:0012505">
    <property type="term" value="C:endomembrane system"/>
    <property type="evidence" value="ECO:0007669"/>
    <property type="project" value="UniProtKB-SubCell"/>
</dbReference>
<feature type="signal peptide" evidence="10">
    <location>
        <begin position="1"/>
        <end position="24"/>
    </location>
</feature>
<dbReference type="Gene3D" id="3.80.10.10">
    <property type="entry name" value="Ribonuclease Inhibitor"/>
    <property type="match status" value="1"/>
</dbReference>
<comment type="subcellular location">
    <subcellularLocation>
        <location evidence="7">Endomembrane system</location>
        <topology evidence="7">Single-pass type I membrane protein</topology>
    </subcellularLocation>
</comment>
<dbReference type="Gene3D" id="1.10.510.10">
    <property type="entry name" value="Transferase(Phosphotransferase) domain 1"/>
    <property type="match status" value="2"/>
</dbReference>
<dbReference type="InterPro" id="IPR013210">
    <property type="entry name" value="LRR_N_plant-typ"/>
</dbReference>
<evidence type="ECO:0000256" key="3">
    <source>
        <dbReference type="ARBA" id="ARBA00022729"/>
    </source>
</evidence>
<feature type="region of interest" description="Disordered" evidence="8">
    <location>
        <begin position="203"/>
        <end position="251"/>
    </location>
</feature>
<gene>
    <name evidence="12" type="ORF">LUZ61_013235</name>
</gene>
<dbReference type="FunFam" id="3.30.200.20:FF:000489">
    <property type="entry name" value="Inactive receptor-like serine/threonine-protein kinase"/>
    <property type="match status" value="1"/>
</dbReference>